<dbReference type="PANTHER" id="PTHR33361">
    <property type="entry name" value="GLR0591 PROTEIN"/>
    <property type="match status" value="1"/>
</dbReference>
<feature type="chain" id="PRO_5040734947" evidence="1">
    <location>
        <begin position="26"/>
        <end position="609"/>
    </location>
</feature>
<reference evidence="2 3" key="1">
    <citation type="submission" date="2020-08" db="EMBL/GenBank/DDBJ databases">
        <title>Genomic Encyclopedia of Type Strains, Phase IV (KMG-V): Genome sequencing to study the core and pangenomes of soil and plant-associated prokaryotes.</title>
        <authorList>
            <person name="Whitman W."/>
        </authorList>
    </citation>
    <scope>NUCLEOTIDE SEQUENCE [LARGE SCALE GENOMIC DNA]</scope>
    <source>
        <strain evidence="2 3">X5P2</strain>
    </source>
</reference>
<dbReference type="EMBL" id="JACHEB010000017">
    <property type="protein sequence ID" value="MBB5331745.1"/>
    <property type="molecule type" value="Genomic_DNA"/>
</dbReference>
<dbReference type="InterPro" id="IPR010281">
    <property type="entry name" value="DUF885"/>
</dbReference>
<name>A0A9X0QK16_9BACT</name>
<keyword evidence="3" id="KW-1185">Reference proteome</keyword>
<dbReference type="Pfam" id="PF05960">
    <property type="entry name" value="DUF885"/>
    <property type="match status" value="1"/>
</dbReference>
<keyword evidence="1" id="KW-0732">Signal</keyword>
<evidence type="ECO:0000313" key="2">
    <source>
        <dbReference type="EMBL" id="MBB5331745.1"/>
    </source>
</evidence>
<dbReference type="AlphaFoldDB" id="A0A9X0QK16"/>
<dbReference type="PANTHER" id="PTHR33361:SF16">
    <property type="entry name" value="DUF885 DOMAIN-CONTAINING PROTEIN"/>
    <property type="match status" value="1"/>
</dbReference>
<organism evidence="2 3">
    <name type="scientific">Tunturiibacter gelidiferens</name>
    <dbReference type="NCBI Taxonomy" id="3069689"/>
    <lineage>
        <taxon>Bacteria</taxon>
        <taxon>Pseudomonadati</taxon>
        <taxon>Acidobacteriota</taxon>
        <taxon>Terriglobia</taxon>
        <taxon>Terriglobales</taxon>
        <taxon>Acidobacteriaceae</taxon>
        <taxon>Tunturiibacter</taxon>
    </lineage>
</organism>
<protein>
    <submittedName>
        <fullName evidence="2">Uncharacterized protein (DUF885 family)</fullName>
    </submittedName>
</protein>
<dbReference type="Proteomes" id="UP000535182">
    <property type="component" value="Unassembled WGS sequence"/>
</dbReference>
<proteinExistence type="predicted"/>
<accession>A0A9X0QK16</accession>
<comment type="caution">
    <text evidence="2">The sequence shown here is derived from an EMBL/GenBank/DDBJ whole genome shotgun (WGS) entry which is preliminary data.</text>
</comment>
<evidence type="ECO:0000256" key="1">
    <source>
        <dbReference type="SAM" id="SignalP"/>
    </source>
</evidence>
<dbReference type="RefSeq" id="WP_183981536.1">
    <property type="nucleotide sequence ID" value="NZ_JACHEB010000017.1"/>
</dbReference>
<evidence type="ECO:0000313" key="3">
    <source>
        <dbReference type="Proteomes" id="UP000535182"/>
    </source>
</evidence>
<gene>
    <name evidence="2" type="ORF">HDF14_005394</name>
</gene>
<feature type="signal peptide" evidence="1">
    <location>
        <begin position="1"/>
        <end position="25"/>
    </location>
</feature>
<sequence>MPLLVKRIRITAFVLFFCGALGAAAQTTPKLDARRKALNNLLAEQWEYNLRTNPLFASSLGDKRWNDKLPDFSQEFLDKDLVETQKFLIRFEAIDTTGFPKEEILNKRLMIRDLKMSLEGARFKGWEMNVTQQNGVHLYLPQLVLIHSFQSLKDYEDYITRLKLMPRWLDQTIVQMRKGVADKLMPPRFLLEKVADQATAIASQMPGDSPFAKPFKNFPKSISEKDQARIRDQGIAAIRDAVLPAYSHFAKFVSHDYAPYGRTEVGVWSLPDGDNYYAFRVKESTTTDLTPEQIHQLGLAQVKEIEASMKDVAAQFGYKDLKAFDAANAADPKLHAHSRQQILDLYNKYIDQMNPKLPGLFGRLPKAKLEVLPVEEFREKEASAASYQPPALDGSRPGHVMVNTGDFEKRSVLDIETTAYHEGVPGHHMQNSIAQELPELPPFRQNEYYTAYSEGWALYAEHLGKEVGFFEDPYSYYGHLQDDMLRAIRLVVDTGLHSKHWTRQQVVDFFHDHSTEDEVSVQSETDRYIAWPAQALGYKIGQLEILELRQYAKDQLGDKFDIRAFHDEILGGGALPMDVLKERIQDWVALQKLPPHATRETERPRSLDN</sequence>